<feature type="compositionally biased region" description="Polar residues" evidence="2">
    <location>
        <begin position="215"/>
        <end position="240"/>
    </location>
</feature>
<keyword evidence="4" id="KW-1185">Reference proteome</keyword>
<sequence>MMCVRLARDHFRAGREGECRQMLSSAKMVGSRVVDKKILGSLYSECGWVHSSLGQHDEALRCFEQALPLVRGAGESENQLQEASLLQNIGAAYNEKQMYSESLAYHREAATMHGKLESQEAEIKCLCNLAFAQAQLGDYTPASATLTKAEESAHATKNTDLQLQTCECLGSLYYHMSQFPEAERAFNSALELLDKTEGDTETARERVMKKLSDVKQASQKSLRANPSTDTQKSPSHSSCVTPPFMEDTAQGNRVSSAEGEERMEEGNTAAVRSDTPQSQDSHERELQAYQEALNSSHGSSETLEETSHRLCNSSQRSGLEQSSLFQRQGGVSSPLRVTEGSLAIGANAREMYRVQQRRTEARRKGNRRKTSCTTEIVRRDREDGQPEGPAGDDNTNGLPQPSPSSDHTVHSRTCAIL</sequence>
<dbReference type="SMART" id="SM00028">
    <property type="entry name" value="TPR"/>
    <property type="match status" value="4"/>
</dbReference>
<keyword evidence="1" id="KW-0802">TPR repeat</keyword>
<feature type="region of interest" description="Disordered" evidence="2">
    <location>
        <begin position="211"/>
        <end position="333"/>
    </location>
</feature>
<evidence type="ECO:0000313" key="4">
    <source>
        <dbReference type="Proteomes" id="UP001174909"/>
    </source>
</evidence>
<evidence type="ECO:0000313" key="3">
    <source>
        <dbReference type="EMBL" id="CAI8053422.1"/>
    </source>
</evidence>
<feature type="compositionally biased region" description="Polar residues" evidence="2">
    <location>
        <begin position="309"/>
        <end position="331"/>
    </location>
</feature>
<dbReference type="Proteomes" id="UP001174909">
    <property type="component" value="Unassembled WGS sequence"/>
</dbReference>
<evidence type="ECO:0000256" key="1">
    <source>
        <dbReference type="PROSITE-ProRule" id="PRU00339"/>
    </source>
</evidence>
<dbReference type="InterPro" id="IPR011990">
    <property type="entry name" value="TPR-like_helical_dom_sf"/>
</dbReference>
<reference evidence="3" key="1">
    <citation type="submission" date="2023-03" db="EMBL/GenBank/DDBJ databases">
        <authorList>
            <person name="Steffen K."/>
            <person name="Cardenas P."/>
        </authorList>
    </citation>
    <scope>NUCLEOTIDE SEQUENCE</scope>
</reference>
<protein>
    <submittedName>
        <fullName evidence="3">Tetratricopeptide repeat protein 24</fullName>
    </submittedName>
</protein>
<dbReference type="Gene3D" id="1.25.40.10">
    <property type="entry name" value="Tetratricopeptide repeat domain"/>
    <property type="match status" value="1"/>
</dbReference>
<dbReference type="PANTHER" id="PTHR47050:SF1">
    <property type="entry name" value="TETRATRICOPEPTIDE REPEAT PROTEIN 24-LIKE"/>
    <property type="match status" value="1"/>
</dbReference>
<feature type="compositionally biased region" description="Polar residues" evidence="2">
    <location>
        <begin position="292"/>
        <end position="301"/>
    </location>
</feature>
<comment type="caution">
    <text evidence="3">The sequence shown here is derived from an EMBL/GenBank/DDBJ whole genome shotgun (WGS) entry which is preliminary data.</text>
</comment>
<dbReference type="InterPro" id="IPR019734">
    <property type="entry name" value="TPR_rpt"/>
</dbReference>
<dbReference type="Pfam" id="PF13176">
    <property type="entry name" value="TPR_7"/>
    <property type="match status" value="1"/>
</dbReference>
<dbReference type="InterPro" id="IPR024812">
    <property type="entry name" value="TPR_24"/>
</dbReference>
<proteinExistence type="predicted"/>
<dbReference type="AlphaFoldDB" id="A0AA35TUQ6"/>
<dbReference type="PANTHER" id="PTHR47050">
    <property type="entry name" value="TETRATRICOPEPTIDE REPEAT PROTEIN 24"/>
    <property type="match status" value="1"/>
</dbReference>
<accession>A0AA35TUQ6</accession>
<name>A0AA35TUQ6_GEOBA</name>
<dbReference type="EMBL" id="CASHTH010004092">
    <property type="protein sequence ID" value="CAI8053422.1"/>
    <property type="molecule type" value="Genomic_DNA"/>
</dbReference>
<gene>
    <name evidence="3" type="ORF">GBAR_LOCUS29222</name>
</gene>
<evidence type="ECO:0000256" key="2">
    <source>
        <dbReference type="SAM" id="MobiDB-lite"/>
    </source>
</evidence>
<feature type="repeat" description="TPR" evidence="1">
    <location>
        <begin position="163"/>
        <end position="196"/>
    </location>
</feature>
<dbReference type="PROSITE" id="PS50005">
    <property type="entry name" value="TPR"/>
    <property type="match status" value="1"/>
</dbReference>
<organism evidence="3 4">
    <name type="scientific">Geodia barretti</name>
    <name type="common">Barrett's horny sponge</name>
    <dbReference type="NCBI Taxonomy" id="519541"/>
    <lineage>
        <taxon>Eukaryota</taxon>
        <taxon>Metazoa</taxon>
        <taxon>Porifera</taxon>
        <taxon>Demospongiae</taxon>
        <taxon>Heteroscleromorpha</taxon>
        <taxon>Tetractinellida</taxon>
        <taxon>Astrophorina</taxon>
        <taxon>Geodiidae</taxon>
        <taxon>Geodia</taxon>
    </lineage>
</organism>
<feature type="compositionally biased region" description="Polar residues" evidence="2">
    <location>
        <begin position="393"/>
        <end position="406"/>
    </location>
</feature>
<dbReference type="SUPFAM" id="SSF48452">
    <property type="entry name" value="TPR-like"/>
    <property type="match status" value="1"/>
</dbReference>
<feature type="region of interest" description="Disordered" evidence="2">
    <location>
        <begin position="354"/>
        <end position="417"/>
    </location>
</feature>